<evidence type="ECO:0000313" key="1">
    <source>
        <dbReference type="EMBL" id="JAD82152.1"/>
    </source>
</evidence>
<dbReference type="AlphaFoldDB" id="A0A0A9DEJ3"/>
<protein>
    <submittedName>
        <fullName evidence="1">Uncharacterized protein</fullName>
    </submittedName>
</protein>
<proteinExistence type="predicted"/>
<reference evidence="1" key="2">
    <citation type="journal article" date="2015" name="Data Brief">
        <title>Shoot transcriptome of the giant reed, Arundo donax.</title>
        <authorList>
            <person name="Barrero R.A."/>
            <person name="Guerrero F.D."/>
            <person name="Moolhuijzen P."/>
            <person name="Goolsby J.A."/>
            <person name="Tidwell J."/>
            <person name="Bellgard S.E."/>
            <person name="Bellgard M.I."/>
        </authorList>
    </citation>
    <scope>NUCLEOTIDE SEQUENCE</scope>
    <source>
        <tissue evidence="1">Shoot tissue taken approximately 20 cm above the soil surface</tissue>
    </source>
</reference>
<organism evidence="1">
    <name type="scientific">Arundo donax</name>
    <name type="common">Giant reed</name>
    <name type="synonym">Donax arundinaceus</name>
    <dbReference type="NCBI Taxonomy" id="35708"/>
    <lineage>
        <taxon>Eukaryota</taxon>
        <taxon>Viridiplantae</taxon>
        <taxon>Streptophyta</taxon>
        <taxon>Embryophyta</taxon>
        <taxon>Tracheophyta</taxon>
        <taxon>Spermatophyta</taxon>
        <taxon>Magnoliopsida</taxon>
        <taxon>Liliopsida</taxon>
        <taxon>Poales</taxon>
        <taxon>Poaceae</taxon>
        <taxon>PACMAD clade</taxon>
        <taxon>Arundinoideae</taxon>
        <taxon>Arundineae</taxon>
        <taxon>Arundo</taxon>
    </lineage>
</organism>
<reference evidence="1" key="1">
    <citation type="submission" date="2014-09" db="EMBL/GenBank/DDBJ databases">
        <authorList>
            <person name="Magalhaes I.L.F."/>
            <person name="Oliveira U."/>
            <person name="Santos F.R."/>
            <person name="Vidigal T.H.D.A."/>
            <person name="Brescovit A.D."/>
            <person name="Santos A.J."/>
        </authorList>
    </citation>
    <scope>NUCLEOTIDE SEQUENCE</scope>
    <source>
        <tissue evidence="1">Shoot tissue taken approximately 20 cm above the soil surface</tissue>
    </source>
</reference>
<name>A0A0A9DEJ3_ARUDO</name>
<accession>A0A0A9DEJ3</accession>
<sequence length="92" mass="10672">MDQICHQHGKSLKDLGYSYCDANKKVQQENVALVGILPHPQTSSMILHLKEPSKKKVGTKQIGKIDRPRIPWRNIDRKAGQVIRLEEPFYHW</sequence>
<dbReference type="EMBL" id="GBRH01215743">
    <property type="protein sequence ID" value="JAD82152.1"/>
    <property type="molecule type" value="Transcribed_RNA"/>
</dbReference>